<feature type="transmembrane region" description="Helical" evidence="1">
    <location>
        <begin position="12"/>
        <end position="34"/>
    </location>
</feature>
<protein>
    <submittedName>
        <fullName evidence="2">Uncharacterized protein</fullName>
    </submittedName>
</protein>
<accession>A0A2M4D1H9</accession>
<reference evidence="2" key="1">
    <citation type="submission" date="2018-01" db="EMBL/GenBank/DDBJ databases">
        <title>An insight into the sialome of Amazonian anophelines.</title>
        <authorList>
            <person name="Ribeiro J.M."/>
            <person name="Scarpassa V."/>
            <person name="Calvo E."/>
        </authorList>
    </citation>
    <scope>NUCLEOTIDE SEQUENCE</scope>
</reference>
<feature type="transmembrane region" description="Helical" evidence="1">
    <location>
        <begin position="76"/>
        <end position="99"/>
    </location>
</feature>
<dbReference type="AlphaFoldDB" id="A0A2M4D1H9"/>
<sequence length="135" mass="15398">MRMVRLLLECTIQTVLLLLLLLVMVMVVGLILGVHSGLLRSRSGRNTTVATRWSDGVRFVRWKEVILIEAQRCERLLLTSSCAVLIGDLVIVMVGRIAATGGQRWPVPIVKMVRWNRWRIVREQLHARLLLLLHG</sequence>
<keyword evidence="1" id="KW-0472">Membrane</keyword>
<name>A0A2M4D1H9_ANODA</name>
<proteinExistence type="predicted"/>
<keyword evidence="1" id="KW-1133">Transmembrane helix</keyword>
<evidence type="ECO:0000256" key="1">
    <source>
        <dbReference type="SAM" id="Phobius"/>
    </source>
</evidence>
<keyword evidence="1" id="KW-0812">Transmembrane</keyword>
<dbReference type="EMBL" id="GGFL01007266">
    <property type="protein sequence ID" value="MBW71444.1"/>
    <property type="molecule type" value="Transcribed_RNA"/>
</dbReference>
<evidence type="ECO:0000313" key="2">
    <source>
        <dbReference type="EMBL" id="MBW71444.1"/>
    </source>
</evidence>
<organism evidence="2">
    <name type="scientific">Anopheles darlingi</name>
    <name type="common">Mosquito</name>
    <dbReference type="NCBI Taxonomy" id="43151"/>
    <lineage>
        <taxon>Eukaryota</taxon>
        <taxon>Metazoa</taxon>
        <taxon>Ecdysozoa</taxon>
        <taxon>Arthropoda</taxon>
        <taxon>Hexapoda</taxon>
        <taxon>Insecta</taxon>
        <taxon>Pterygota</taxon>
        <taxon>Neoptera</taxon>
        <taxon>Endopterygota</taxon>
        <taxon>Diptera</taxon>
        <taxon>Nematocera</taxon>
        <taxon>Culicoidea</taxon>
        <taxon>Culicidae</taxon>
        <taxon>Anophelinae</taxon>
        <taxon>Anopheles</taxon>
    </lineage>
</organism>